<protein>
    <submittedName>
        <fullName evidence="2">Uncharacterized protein</fullName>
    </submittedName>
</protein>
<dbReference type="EMBL" id="KZ989191">
    <property type="protein sequence ID" value="RKP27533.1"/>
    <property type="molecule type" value="Genomic_DNA"/>
</dbReference>
<keyword evidence="1" id="KW-1133">Transmembrane helix</keyword>
<organism evidence="2 3">
    <name type="scientific">Syncephalis pseudoplumigaleata</name>
    <dbReference type="NCBI Taxonomy" id="1712513"/>
    <lineage>
        <taxon>Eukaryota</taxon>
        <taxon>Fungi</taxon>
        <taxon>Fungi incertae sedis</taxon>
        <taxon>Zoopagomycota</taxon>
        <taxon>Zoopagomycotina</taxon>
        <taxon>Zoopagomycetes</taxon>
        <taxon>Zoopagales</taxon>
        <taxon>Piptocephalidaceae</taxon>
        <taxon>Syncephalis</taxon>
    </lineage>
</organism>
<feature type="transmembrane region" description="Helical" evidence="1">
    <location>
        <begin position="177"/>
        <end position="196"/>
    </location>
</feature>
<name>A0A4P9Z4M6_9FUNG</name>
<feature type="transmembrane region" description="Helical" evidence="1">
    <location>
        <begin position="33"/>
        <end position="53"/>
    </location>
</feature>
<keyword evidence="3" id="KW-1185">Reference proteome</keyword>
<reference evidence="3" key="1">
    <citation type="journal article" date="2018" name="Nat. Microbiol.">
        <title>Leveraging single-cell genomics to expand the fungal tree of life.</title>
        <authorList>
            <person name="Ahrendt S.R."/>
            <person name="Quandt C.A."/>
            <person name="Ciobanu D."/>
            <person name="Clum A."/>
            <person name="Salamov A."/>
            <person name="Andreopoulos B."/>
            <person name="Cheng J.F."/>
            <person name="Woyke T."/>
            <person name="Pelin A."/>
            <person name="Henrissat B."/>
            <person name="Reynolds N.K."/>
            <person name="Benny G.L."/>
            <person name="Smith M.E."/>
            <person name="James T.Y."/>
            <person name="Grigoriev I.V."/>
        </authorList>
    </citation>
    <scope>NUCLEOTIDE SEQUENCE [LARGE SCALE GENOMIC DNA]</scope>
    <source>
        <strain evidence="3">Benny S71-1</strain>
    </source>
</reference>
<proteinExistence type="predicted"/>
<evidence type="ECO:0000313" key="2">
    <source>
        <dbReference type="EMBL" id="RKP27533.1"/>
    </source>
</evidence>
<feature type="transmembrane region" description="Helical" evidence="1">
    <location>
        <begin position="65"/>
        <end position="86"/>
    </location>
</feature>
<keyword evidence="1" id="KW-0472">Membrane</keyword>
<dbReference type="Proteomes" id="UP000278143">
    <property type="component" value="Unassembled WGS sequence"/>
</dbReference>
<dbReference type="OrthoDB" id="2256270at2759"/>
<evidence type="ECO:0000256" key="1">
    <source>
        <dbReference type="SAM" id="Phobius"/>
    </source>
</evidence>
<evidence type="ECO:0000313" key="3">
    <source>
        <dbReference type="Proteomes" id="UP000278143"/>
    </source>
</evidence>
<sequence>MIKHDPQGALNAIEYLLDANGSLEEYQRRSVGVHMQLLSIMALLFMFMFNAYRSIQMTFKRSHKVSSWCCLVSTMTGVAYVGGAALNHHMPYGPSCRTVVWAAIIGMTIATMAMNTLLLERAYLAHQRNRFLLVFGIFLILPAPTLIYRAWIEVEAKFSPASGCYAKYPASFPSFRLLIDLPPNVVFTCAFVMVIYQQYRRYGDRCWKRLARNGIVTMMLVVVSNLTCMLCNVFNAFGEVSDVLFIVDWAITSTLVVENTYRMTSSRLHTSTLDEKSKTPHQRNQHRRLPSNDFRTQAVYDTQYTLR</sequence>
<dbReference type="AlphaFoldDB" id="A0A4P9Z4M6"/>
<keyword evidence="1" id="KW-0812">Transmembrane</keyword>
<gene>
    <name evidence="2" type="ORF">SYNPS1DRAFT_26814</name>
</gene>
<feature type="transmembrane region" description="Helical" evidence="1">
    <location>
        <begin position="131"/>
        <end position="152"/>
    </location>
</feature>
<feature type="transmembrane region" description="Helical" evidence="1">
    <location>
        <begin position="98"/>
        <end position="119"/>
    </location>
</feature>
<accession>A0A4P9Z4M6</accession>
<feature type="transmembrane region" description="Helical" evidence="1">
    <location>
        <begin position="216"/>
        <end position="237"/>
    </location>
</feature>